<feature type="region of interest" description="Disordered" evidence="2">
    <location>
        <begin position="61"/>
        <end position="95"/>
    </location>
</feature>
<evidence type="ECO:0000256" key="2">
    <source>
        <dbReference type="SAM" id="MobiDB-lite"/>
    </source>
</evidence>
<feature type="coiled-coil region" evidence="1">
    <location>
        <begin position="141"/>
        <end position="174"/>
    </location>
</feature>
<dbReference type="AlphaFoldDB" id="A0A5C3QJK6"/>
<keyword evidence="4" id="KW-1185">Reference proteome</keyword>
<reference evidence="3 4" key="1">
    <citation type="journal article" date="2019" name="Nat. Ecol. Evol.">
        <title>Megaphylogeny resolves global patterns of mushroom evolution.</title>
        <authorList>
            <person name="Varga T."/>
            <person name="Krizsan K."/>
            <person name="Foldi C."/>
            <person name="Dima B."/>
            <person name="Sanchez-Garcia M."/>
            <person name="Sanchez-Ramirez S."/>
            <person name="Szollosi G.J."/>
            <person name="Szarkandi J.G."/>
            <person name="Papp V."/>
            <person name="Albert L."/>
            <person name="Andreopoulos W."/>
            <person name="Angelini C."/>
            <person name="Antonin V."/>
            <person name="Barry K.W."/>
            <person name="Bougher N.L."/>
            <person name="Buchanan P."/>
            <person name="Buyck B."/>
            <person name="Bense V."/>
            <person name="Catcheside P."/>
            <person name="Chovatia M."/>
            <person name="Cooper J."/>
            <person name="Damon W."/>
            <person name="Desjardin D."/>
            <person name="Finy P."/>
            <person name="Geml J."/>
            <person name="Haridas S."/>
            <person name="Hughes K."/>
            <person name="Justo A."/>
            <person name="Karasinski D."/>
            <person name="Kautmanova I."/>
            <person name="Kiss B."/>
            <person name="Kocsube S."/>
            <person name="Kotiranta H."/>
            <person name="LaButti K.M."/>
            <person name="Lechner B.E."/>
            <person name="Liimatainen K."/>
            <person name="Lipzen A."/>
            <person name="Lukacs Z."/>
            <person name="Mihaltcheva S."/>
            <person name="Morgado L.N."/>
            <person name="Niskanen T."/>
            <person name="Noordeloos M.E."/>
            <person name="Ohm R.A."/>
            <person name="Ortiz-Santana B."/>
            <person name="Ovrebo C."/>
            <person name="Racz N."/>
            <person name="Riley R."/>
            <person name="Savchenko A."/>
            <person name="Shiryaev A."/>
            <person name="Soop K."/>
            <person name="Spirin V."/>
            <person name="Szebenyi C."/>
            <person name="Tomsovsky M."/>
            <person name="Tulloss R.E."/>
            <person name="Uehling J."/>
            <person name="Grigoriev I.V."/>
            <person name="Vagvolgyi C."/>
            <person name="Papp T."/>
            <person name="Martin F.M."/>
            <person name="Miettinen O."/>
            <person name="Hibbett D.S."/>
            <person name="Nagy L.G."/>
        </authorList>
    </citation>
    <scope>NUCLEOTIDE SEQUENCE [LARGE SCALE GENOMIC DNA]</scope>
    <source>
        <strain evidence="3 4">CBS 309.79</strain>
    </source>
</reference>
<evidence type="ECO:0000313" key="4">
    <source>
        <dbReference type="Proteomes" id="UP000305067"/>
    </source>
</evidence>
<keyword evidence="1" id="KW-0175">Coiled coil</keyword>
<dbReference type="Proteomes" id="UP000305067">
    <property type="component" value="Unassembled WGS sequence"/>
</dbReference>
<evidence type="ECO:0000256" key="1">
    <source>
        <dbReference type="SAM" id="Coils"/>
    </source>
</evidence>
<protein>
    <submittedName>
        <fullName evidence="3">Uncharacterized protein</fullName>
    </submittedName>
</protein>
<sequence>MHPAYHAHRYHAFRPSRLLWFITGGMAATFYWKAHECIEAKEGSRATKFYYGHCYRPSLAASGQPSQDTFPHRVNSIPAPEEEPDPVPPVPAPVQVRERWRPKAQREWDEDKARFAAMTQQVTDAMTETSEATLDNILSTVEHLKAKLAQQRAIRELQRKELAAMAEQEQQRQKEPERWV</sequence>
<dbReference type="OrthoDB" id="2960209at2759"/>
<name>A0A5C3QJK6_9AGAR</name>
<proteinExistence type="predicted"/>
<dbReference type="EMBL" id="ML178823">
    <property type="protein sequence ID" value="TFL02083.1"/>
    <property type="molecule type" value="Genomic_DNA"/>
</dbReference>
<evidence type="ECO:0000313" key="3">
    <source>
        <dbReference type="EMBL" id="TFL02083.1"/>
    </source>
</evidence>
<gene>
    <name evidence="3" type="ORF">BDV98DRAFT_566637</name>
</gene>
<accession>A0A5C3QJK6</accession>
<organism evidence="3 4">
    <name type="scientific">Pterulicium gracile</name>
    <dbReference type="NCBI Taxonomy" id="1884261"/>
    <lineage>
        <taxon>Eukaryota</taxon>
        <taxon>Fungi</taxon>
        <taxon>Dikarya</taxon>
        <taxon>Basidiomycota</taxon>
        <taxon>Agaricomycotina</taxon>
        <taxon>Agaricomycetes</taxon>
        <taxon>Agaricomycetidae</taxon>
        <taxon>Agaricales</taxon>
        <taxon>Pleurotineae</taxon>
        <taxon>Pterulaceae</taxon>
        <taxon>Pterulicium</taxon>
    </lineage>
</organism>